<sequence>MAKNDFKAFATGDDANVLSQQDYEALVARSSGFQSGIAQSAQMNKVLRQSSIMAAALAQFTADYSGQSSIDDGTIAALEANVVAAIRNATKASILLVDRGVANSYAAANTPPLVAGQLTNGLIQRVIIAHTNTGASTYAPDGLISSPIYGLGLQPLQGSELRSNSIAVLMRATVAGVNNGNPIWVLVECVGGPQQVSAPMHSQHAAQFANIGNFQGLVTVSSNYTIPSSGFGIIYQPPTGSAGGFTITLPSTVGNQGKTLAFFNSSDGSITLNAVNFNTSYGTGTSIVLPPQSTAHLVCDGLSYNGIGGAAGAGSGVRPQPTSGVGQWCDLLILAGPIGYISLPPGGTWAYFYFNQSASQGGGGIAAGATMLLRGSAAGGPGISQASGFCWRIA</sequence>
<organism evidence="1 2">
    <name type="scientific">Burkholderia plantarii</name>
    <dbReference type="NCBI Taxonomy" id="41899"/>
    <lineage>
        <taxon>Bacteria</taxon>
        <taxon>Pseudomonadati</taxon>
        <taxon>Pseudomonadota</taxon>
        <taxon>Betaproteobacteria</taxon>
        <taxon>Burkholderiales</taxon>
        <taxon>Burkholderiaceae</taxon>
        <taxon>Burkholderia</taxon>
    </lineage>
</organism>
<accession>A0A0B6RSF6</accession>
<dbReference type="Proteomes" id="UP000031838">
    <property type="component" value="Chromosome 1"/>
</dbReference>
<keyword evidence="2" id="KW-1185">Reference proteome</keyword>
<dbReference type="KEGG" id="bgp:BGL_1c17940"/>
<protein>
    <submittedName>
        <fullName evidence="1">Uncharacterized protein</fullName>
    </submittedName>
</protein>
<dbReference type="RefSeq" id="WP_123863494.1">
    <property type="nucleotide sequence ID" value="NZ_CP002580.1"/>
</dbReference>
<reference evidence="2" key="1">
    <citation type="submission" date="2011-03" db="EMBL/GenBank/DDBJ databases">
        <authorList>
            <person name="Voget S."/>
            <person name="Streit W.R."/>
            <person name="Jaeger K.E."/>
            <person name="Daniel R."/>
        </authorList>
    </citation>
    <scope>NUCLEOTIDE SEQUENCE [LARGE SCALE GENOMIC DNA]</scope>
    <source>
        <strain evidence="2">PG1</strain>
    </source>
</reference>
<evidence type="ECO:0000313" key="2">
    <source>
        <dbReference type="Proteomes" id="UP000031838"/>
    </source>
</evidence>
<dbReference type="AlphaFoldDB" id="A0A0B6RSF6"/>
<gene>
    <name evidence="1" type="ORF">BGL_1c17940</name>
</gene>
<name>A0A0B6RSF6_BURPL</name>
<reference evidence="1 2" key="2">
    <citation type="journal article" date="2016" name="Appl. Microbiol. Biotechnol.">
        <title>Mutations improving production and secretion of extracellular lipase by Burkholderia glumae PG1.</title>
        <authorList>
            <person name="Knapp A."/>
            <person name="Voget S."/>
            <person name="Gao R."/>
            <person name="Zaburannyi N."/>
            <person name="Krysciak D."/>
            <person name="Breuer M."/>
            <person name="Hauer B."/>
            <person name="Streit W.R."/>
            <person name="Muller R."/>
            <person name="Daniel R."/>
            <person name="Jaeger K.E."/>
        </authorList>
    </citation>
    <scope>NUCLEOTIDE SEQUENCE [LARGE SCALE GENOMIC DNA]</scope>
    <source>
        <strain evidence="1 2">PG1</strain>
    </source>
</reference>
<dbReference type="EMBL" id="CP002580">
    <property type="protein sequence ID" value="AJK46303.1"/>
    <property type="molecule type" value="Genomic_DNA"/>
</dbReference>
<dbReference type="HOGENOM" id="CLU_699566_0_0_4"/>
<evidence type="ECO:0000313" key="1">
    <source>
        <dbReference type="EMBL" id="AJK46303.1"/>
    </source>
</evidence>
<proteinExistence type="predicted"/>